<dbReference type="NCBIfam" id="TIGR00231">
    <property type="entry name" value="small_GTP"/>
    <property type="match status" value="1"/>
</dbReference>
<dbReference type="RefSeq" id="XP_020428856.1">
    <property type="nucleotide sequence ID" value="XM_020580269.1"/>
</dbReference>
<dbReference type="STRING" id="670386.D3BPK6"/>
<evidence type="ECO:0000256" key="5">
    <source>
        <dbReference type="ARBA" id="ARBA00022481"/>
    </source>
</evidence>
<keyword evidence="8" id="KW-0342">GTP-binding</keyword>
<keyword evidence="15" id="KW-1185">Reference proteome</keyword>
<dbReference type="SMART" id="SM00175">
    <property type="entry name" value="RAB"/>
    <property type="match status" value="1"/>
</dbReference>
<dbReference type="InterPro" id="IPR027417">
    <property type="entry name" value="P-loop_NTPase"/>
</dbReference>
<evidence type="ECO:0000256" key="7">
    <source>
        <dbReference type="ARBA" id="ARBA00022801"/>
    </source>
</evidence>
<dbReference type="Gene3D" id="3.40.50.300">
    <property type="entry name" value="P-loop containing nucleotide triphosphate hydrolases"/>
    <property type="match status" value="1"/>
</dbReference>
<dbReference type="SUPFAM" id="SSF52540">
    <property type="entry name" value="P-loop containing nucleoside triphosphate hydrolases"/>
    <property type="match status" value="1"/>
</dbReference>
<comment type="function">
    <text evidence="12">Ras proteins bind GDP/GTP and possess intrinsic GTPase activity.</text>
</comment>
<evidence type="ECO:0000256" key="1">
    <source>
        <dbReference type="ARBA" id="ARBA00004342"/>
    </source>
</evidence>
<evidence type="ECO:0000256" key="10">
    <source>
        <dbReference type="ARBA" id="ARBA00023288"/>
    </source>
</evidence>
<dbReference type="FunFam" id="3.40.50.300:FF:000080">
    <property type="entry name" value="Ras-like GTPase Ras1"/>
    <property type="match status" value="1"/>
</dbReference>
<comment type="catalytic activity">
    <reaction evidence="13">
        <text>GTP + H2O = GDP + phosphate + H(+)</text>
        <dbReference type="Rhea" id="RHEA:19669"/>
        <dbReference type="ChEBI" id="CHEBI:15377"/>
        <dbReference type="ChEBI" id="CHEBI:15378"/>
        <dbReference type="ChEBI" id="CHEBI:37565"/>
        <dbReference type="ChEBI" id="CHEBI:43474"/>
        <dbReference type="ChEBI" id="CHEBI:58189"/>
        <dbReference type="EC" id="3.6.5.2"/>
    </reaction>
</comment>
<dbReference type="GeneID" id="31364950"/>
<name>D3BPK6_HETP5</name>
<dbReference type="Proteomes" id="UP000001396">
    <property type="component" value="Unassembled WGS sequence"/>
</dbReference>
<gene>
    <name evidence="14" type="primary">rasC</name>
    <name evidence="14" type="ORF">PPL_09475</name>
</gene>
<dbReference type="InParanoid" id="D3BPK6"/>
<organism evidence="14 15">
    <name type="scientific">Heterostelium pallidum (strain ATCC 26659 / Pp 5 / PN500)</name>
    <name type="common">Cellular slime mold</name>
    <name type="synonym">Polysphondylium pallidum</name>
    <dbReference type="NCBI Taxonomy" id="670386"/>
    <lineage>
        <taxon>Eukaryota</taxon>
        <taxon>Amoebozoa</taxon>
        <taxon>Evosea</taxon>
        <taxon>Eumycetozoa</taxon>
        <taxon>Dictyostelia</taxon>
        <taxon>Acytosteliales</taxon>
        <taxon>Acytosteliaceae</taxon>
        <taxon>Heterostelium</taxon>
    </lineage>
</organism>
<evidence type="ECO:0000313" key="15">
    <source>
        <dbReference type="Proteomes" id="UP000001396"/>
    </source>
</evidence>
<keyword evidence="11" id="KW-0636">Prenylation</keyword>
<comment type="caution">
    <text evidence="14">The sequence shown here is derived from an EMBL/GenBank/DDBJ whole genome shotgun (WGS) entry which is preliminary data.</text>
</comment>
<dbReference type="PROSITE" id="PS51421">
    <property type="entry name" value="RAS"/>
    <property type="match status" value="1"/>
</dbReference>
<reference evidence="14 15" key="1">
    <citation type="journal article" date="2011" name="Genome Res.">
        <title>Phylogeny-wide analysis of social amoeba genomes highlights ancient origins for complex intercellular communication.</title>
        <authorList>
            <person name="Heidel A.J."/>
            <person name="Lawal H.M."/>
            <person name="Felder M."/>
            <person name="Schilde C."/>
            <person name="Helps N.R."/>
            <person name="Tunggal B."/>
            <person name="Rivero F."/>
            <person name="John U."/>
            <person name="Schleicher M."/>
            <person name="Eichinger L."/>
            <person name="Platzer M."/>
            <person name="Noegel A.A."/>
            <person name="Schaap P."/>
            <person name="Gloeckner G."/>
        </authorList>
    </citation>
    <scope>NUCLEOTIDE SEQUENCE [LARGE SCALE GENOMIC DNA]</scope>
    <source>
        <strain evidence="15">ATCC 26659 / Pp 5 / PN500</strain>
    </source>
</reference>
<comment type="similarity">
    <text evidence="2">Belongs to the small GTPase superfamily. Ras family.</text>
</comment>
<sequence length="189" mass="21306">MSKLLKLVIVGDGGVGKSALTIQLTQNQFIAEYDPTIENSYRKQVIIDEEVYMLDILDTAGQEEYSAMRDQYIRSGRGFLIVYSIGSRPSFEAVTSFRDQILRVKDLSTYPMVIVGNKVDLPEKERKVSNLEGKELSKSFGAPFLESSAKSRVNVEEAFFTLVREIKKWSTNPENEEAAPPKKKSCIIL</sequence>
<dbReference type="PANTHER" id="PTHR24070">
    <property type="entry name" value="RAS, DI-RAS, AND RHEB FAMILY MEMBERS OF SMALL GTPASE SUPERFAMILY"/>
    <property type="match status" value="1"/>
</dbReference>
<dbReference type="PROSITE" id="PS51419">
    <property type="entry name" value="RAB"/>
    <property type="match status" value="1"/>
</dbReference>
<evidence type="ECO:0000256" key="8">
    <source>
        <dbReference type="ARBA" id="ARBA00023134"/>
    </source>
</evidence>
<dbReference type="AlphaFoldDB" id="D3BPK6"/>
<dbReference type="GO" id="GO:0007165">
    <property type="term" value="P:signal transduction"/>
    <property type="evidence" value="ECO:0007669"/>
    <property type="project" value="InterPro"/>
</dbReference>
<dbReference type="CDD" id="cd04138">
    <property type="entry name" value="H_N_K_Ras_like"/>
    <property type="match status" value="1"/>
</dbReference>
<keyword evidence="4" id="KW-1003">Cell membrane</keyword>
<dbReference type="GO" id="GO:0005886">
    <property type="term" value="C:plasma membrane"/>
    <property type="evidence" value="ECO:0007669"/>
    <property type="project" value="UniProtKB-SubCell"/>
</dbReference>
<comment type="subcellular location">
    <subcellularLocation>
        <location evidence="1">Cell membrane</location>
        <topology evidence="1">Lipid-anchor</topology>
        <orientation evidence="1">Cytoplasmic side</orientation>
    </subcellularLocation>
</comment>
<proteinExistence type="inferred from homology"/>
<keyword evidence="10" id="KW-0449">Lipoprotein</keyword>
<evidence type="ECO:0000313" key="14">
    <source>
        <dbReference type="EMBL" id="EFA76724.1"/>
    </source>
</evidence>
<evidence type="ECO:0000256" key="2">
    <source>
        <dbReference type="ARBA" id="ARBA00008344"/>
    </source>
</evidence>
<evidence type="ECO:0000256" key="12">
    <source>
        <dbReference type="ARBA" id="ARBA00037188"/>
    </source>
</evidence>
<dbReference type="InterPro" id="IPR001806">
    <property type="entry name" value="Small_GTPase"/>
</dbReference>
<dbReference type="SMART" id="SM00173">
    <property type="entry name" value="RAS"/>
    <property type="match status" value="1"/>
</dbReference>
<dbReference type="PRINTS" id="PR00449">
    <property type="entry name" value="RASTRNSFRMNG"/>
</dbReference>
<evidence type="ECO:0000256" key="4">
    <source>
        <dbReference type="ARBA" id="ARBA00022475"/>
    </source>
</evidence>
<evidence type="ECO:0000256" key="11">
    <source>
        <dbReference type="ARBA" id="ARBA00023289"/>
    </source>
</evidence>
<dbReference type="GO" id="GO:0005525">
    <property type="term" value="F:GTP binding"/>
    <property type="evidence" value="ECO:0007669"/>
    <property type="project" value="UniProtKB-KW"/>
</dbReference>
<keyword evidence="9" id="KW-0472">Membrane</keyword>
<dbReference type="PROSITE" id="PS51420">
    <property type="entry name" value="RHO"/>
    <property type="match status" value="1"/>
</dbReference>
<accession>D3BPK6</accession>
<evidence type="ECO:0000256" key="6">
    <source>
        <dbReference type="ARBA" id="ARBA00022741"/>
    </source>
</evidence>
<dbReference type="EC" id="3.6.5.2" evidence="3"/>
<protein>
    <recommendedName>
        <fullName evidence="3">small monomeric GTPase</fullName>
        <ecNumber evidence="3">3.6.5.2</ecNumber>
    </recommendedName>
</protein>
<evidence type="ECO:0000256" key="3">
    <source>
        <dbReference type="ARBA" id="ARBA00011984"/>
    </source>
</evidence>
<dbReference type="GO" id="GO:0003925">
    <property type="term" value="F:G protein activity"/>
    <property type="evidence" value="ECO:0007669"/>
    <property type="project" value="UniProtKB-EC"/>
</dbReference>
<evidence type="ECO:0000256" key="9">
    <source>
        <dbReference type="ARBA" id="ARBA00023136"/>
    </source>
</evidence>
<keyword evidence="6" id="KW-0547">Nucleotide-binding</keyword>
<evidence type="ECO:0000256" key="13">
    <source>
        <dbReference type="ARBA" id="ARBA00048098"/>
    </source>
</evidence>
<dbReference type="OMA" id="DRDVYPM"/>
<dbReference type="Pfam" id="PF00071">
    <property type="entry name" value="Ras"/>
    <property type="match status" value="1"/>
</dbReference>
<keyword evidence="5" id="KW-0488">Methylation</keyword>
<dbReference type="EMBL" id="ADBJ01000044">
    <property type="protein sequence ID" value="EFA76724.1"/>
    <property type="molecule type" value="Genomic_DNA"/>
</dbReference>
<dbReference type="InterPro" id="IPR005225">
    <property type="entry name" value="Small_GTP-bd"/>
</dbReference>
<dbReference type="SMART" id="SM00174">
    <property type="entry name" value="RHO"/>
    <property type="match status" value="1"/>
</dbReference>
<dbReference type="InterPro" id="IPR020849">
    <property type="entry name" value="Small_GTPase_Ras-type"/>
</dbReference>
<keyword evidence="7" id="KW-0378">Hydrolase</keyword>